<dbReference type="EMBL" id="JARBHB010000001">
    <property type="protein sequence ID" value="KAJ8895595.1"/>
    <property type="molecule type" value="Genomic_DNA"/>
</dbReference>
<accession>A0ABQ9IFZ8</accession>
<name>A0ABQ9IFZ8_9NEOP</name>
<reference evidence="2 3" key="1">
    <citation type="submission" date="2023-02" db="EMBL/GenBank/DDBJ databases">
        <title>LHISI_Scaffold_Assembly.</title>
        <authorList>
            <person name="Stuart O.P."/>
            <person name="Cleave R."/>
            <person name="Magrath M.J.L."/>
            <person name="Mikheyev A.S."/>
        </authorList>
    </citation>
    <scope>NUCLEOTIDE SEQUENCE [LARGE SCALE GENOMIC DNA]</scope>
    <source>
        <strain evidence="2">Daus_M_001</strain>
        <tissue evidence="2">Leg muscle</tissue>
    </source>
</reference>
<comment type="caution">
    <text evidence="2">The sequence shown here is derived from an EMBL/GenBank/DDBJ whole genome shotgun (WGS) entry which is preliminary data.</text>
</comment>
<evidence type="ECO:0000313" key="3">
    <source>
        <dbReference type="Proteomes" id="UP001159363"/>
    </source>
</evidence>
<sequence length="199" mass="22518">MSNQNILISQKVWEILFRYRATPLSNGKSPTEQYPNQQIRIQLDAMRPMKFHESPTQPARQFSEGECVLARFYLNNKAHWKCGKVLKKMGKLHYLVELDNCFHFKRHIDQLRSTEVPLPASTMSDDCQLNKPNLGDLTEIMDPDMVLPKAEQPNPTEQEEECRGLPTTGTAGPVSTSPARTSAPYLSQGLQPLLGRAPL</sequence>
<evidence type="ECO:0000313" key="2">
    <source>
        <dbReference type="EMBL" id="KAJ8895595.1"/>
    </source>
</evidence>
<evidence type="ECO:0000256" key="1">
    <source>
        <dbReference type="SAM" id="MobiDB-lite"/>
    </source>
</evidence>
<organism evidence="2 3">
    <name type="scientific">Dryococelus australis</name>
    <dbReference type="NCBI Taxonomy" id="614101"/>
    <lineage>
        <taxon>Eukaryota</taxon>
        <taxon>Metazoa</taxon>
        <taxon>Ecdysozoa</taxon>
        <taxon>Arthropoda</taxon>
        <taxon>Hexapoda</taxon>
        <taxon>Insecta</taxon>
        <taxon>Pterygota</taxon>
        <taxon>Neoptera</taxon>
        <taxon>Polyneoptera</taxon>
        <taxon>Phasmatodea</taxon>
        <taxon>Verophasmatodea</taxon>
        <taxon>Anareolatae</taxon>
        <taxon>Phasmatidae</taxon>
        <taxon>Eurycanthinae</taxon>
        <taxon>Dryococelus</taxon>
    </lineage>
</organism>
<protein>
    <submittedName>
        <fullName evidence="2">Uncharacterized protein</fullName>
    </submittedName>
</protein>
<dbReference type="Proteomes" id="UP001159363">
    <property type="component" value="Chromosome 1"/>
</dbReference>
<proteinExistence type="predicted"/>
<feature type="region of interest" description="Disordered" evidence="1">
    <location>
        <begin position="147"/>
        <end position="199"/>
    </location>
</feature>
<gene>
    <name evidence="2" type="ORF">PR048_000931</name>
</gene>
<keyword evidence="3" id="KW-1185">Reference proteome</keyword>
<feature type="compositionally biased region" description="Polar residues" evidence="1">
    <location>
        <begin position="167"/>
        <end position="190"/>
    </location>
</feature>